<organism evidence="3 4">
    <name type="scientific">Chitinophaga niabensis</name>
    <dbReference type="NCBI Taxonomy" id="536979"/>
    <lineage>
        <taxon>Bacteria</taxon>
        <taxon>Pseudomonadati</taxon>
        <taxon>Bacteroidota</taxon>
        <taxon>Chitinophagia</taxon>
        <taxon>Chitinophagales</taxon>
        <taxon>Chitinophagaceae</taxon>
        <taxon>Chitinophaga</taxon>
    </lineage>
</organism>
<dbReference type="SUPFAM" id="SSF51735">
    <property type="entry name" value="NAD(P)-binding Rossmann-fold domains"/>
    <property type="match status" value="1"/>
</dbReference>
<dbReference type="AlphaFoldDB" id="A0A1N6FGL3"/>
<keyword evidence="4" id="KW-1185">Reference proteome</keyword>
<dbReference type="CDD" id="cd05233">
    <property type="entry name" value="SDR_c"/>
    <property type="match status" value="1"/>
</dbReference>
<accession>A0A1N6FGL3</accession>
<dbReference type="GO" id="GO:0016491">
    <property type="term" value="F:oxidoreductase activity"/>
    <property type="evidence" value="ECO:0007669"/>
    <property type="project" value="UniProtKB-KW"/>
</dbReference>
<dbReference type="OrthoDB" id="670853at2"/>
<dbReference type="Gene3D" id="3.40.50.720">
    <property type="entry name" value="NAD(P)-binding Rossmann-like Domain"/>
    <property type="match status" value="1"/>
</dbReference>
<dbReference type="STRING" id="536979.SAMN04488055_2210"/>
<proteinExistence type="inferred from homology"/>
<dbReference type="PANTHER" id="PTHR43669">
    <property type="entry name" value="5-KETO-D-GLUCONATE 5-REDUCTASE"/>
    <property type="match status" value="1"/>
</dbReference>
<dbReference type="InterPro" id="IPR002347">
    <property type="entry name" value="SDR_fam"/>
</dbReference>
<dbReference type="PRINTS" id="PR00081">
    <property type="entry name" value="GDHRDH"/>
</dbReference>
<reference evidence="3 4" key="1">
    <citation type="submission" date="2016-11" db="EMBL/GenBank/DDBJ databases">
        <authorList>
            <person name="Jaros S."/>
            <person name="Januszkiewicz K."/>
            <person name="Wedrychowicz H."/>
        </authorList>
    </citation>
    <scope>NUCLEOTIDE SEQUENCE [LARGE SCALE GENOMIC DNA]</scope>
    <source>
        <strain evidence="3 4">DSM 24787</strain>
    </source>
</reference>
<dbReference type="Proteomes" id="UP000185003">
    <property type="component" value="Unassembled WGS sequence"/>
</dbReference>
<comment type="similarity">
    <text evidence="1">Belongs to the short-chain dehydrogenases/reductases (SDR) family.</text>
</comment>
<evidence type="ECO:0000313" key="4">
    <source>
        <dbReference type="Proteomes" id="UP000185003"/>
    </source>
</evidence>
<sequence length="259" mass="26772">MILTNKTAVIYGAGGSIGGAVARAFAREGARVFLAGRTQSSLDTVAKDILALGGKAETAVVDALDEKAVTDFTDAVVAKAGRIDISFNAIGLEDVQGIPIVEMSLKDFTQPIHVAMQTQFLTAKAAGKHMIQQKGGVILSITATPAGKAYAFVGGFGPACSALEGFSRNLADELGPYGIRVVGIRSAGSPDSAVFLKALEEEGNGPEPYNAIQELIDNTMLKKLPLMAEIASAAVFLVSDQASGMTGTFANVTCGTTRD</sequence>
<evidence type="ECO:0000256" key="1">
    <source>
        <dbReference type="ARBA" id="ARBA00006484"/>
    </source>
</evidence>
<keyword evidence="2" id="KW-0560">Oxidoreductase</keyword>
<evidence type="ECO:0000256" key="2">
    <source>
        <dbReference type="ARBA" id="ARBA00023002"/>
    </source>
</evidence>
<dbReference type="PANTHER" id="PTHR43669:SF8">
    <property type="entry name" value="SHORT-CHAIN TYPE DEHYDROGENASE_REDUCTASE-RELATED"/>
    <property type="match status" value="1"/>
</dbReference>
<protein>
    <submittedName>
        <fullName evidence="3">NAD(P)-dependent dehydrogenase, short-chain alcohol dehydrogenase family</fullName>
    </submittedName>
</protein>
<evidence type="ECO:0000313" key="3">
    <source>
        <dbReference type="EMBL" id="SIN94402.1"/>
    </source>
</evidence>
<dbReference type="RefSeq" id="WP_074239285.1">
    <property type="nucleotide sequence ID" value="NZ_FSRA01000001.1"/>
</dbReference>
<dbReference type="Pfam" id="PF13561">
    <property type="entry name" value="adh_short_C2"/>
    <property type="match status" value="1"/>
</dbReference>
<gene>
    <name evidence="3" type="ORF">SAMN04488055_2210</name>
</gene>
<name>A0A1N6FGL3_9BACT</name>
<dbReference type="EMBL" id="FSRA01000001">
    <property type="protein sequence ID" value="SIN94402.1"/>
    <property type="molecule type" value="Genomic_DNA"/>
</dbReference>
<dbReference type="InterPro" id="IPR036291">
    <property type="entry name" value="NAD(P)-bd_dom_sf"/>
</dbReference>